<dbReference type="GO" id="GO:0031145">
    <property type="term" value="P:anaphase-promoting complex-dependent catabolic process"/>
    <property type="evidence" value="ECO:0007669"/>
    <property type="project" value="TreeGrafter"/>
</dbReference>
<feature type="domain" description="Anaphase-promoting complex subunit 1 N-terminal" evidence="6">
    <location>
        <begin position="34"/>
        <end position="201"/>
    </location>
</feature>
<comment type="similarity">
    <text evidence="1">Belongs to the APC1 family.</text>
</comment>
<keyword evidence="5" id="KW-1133">Transmembrane helix</keyword>
<dbReference type="InterPro" id="IPR046794">
    <property type="entry name" value="Apc1_MidN"/>
</dbReference>
<dbReference type="Pfam" id="PF20518">
    <property type="entry name" value="Apc1_MidN"/>
    <property type="match status" value="1"/>
</dbReference>
<dbReference type="FunFam" id="1.25.10.10:FF:000435">
    <property type="entry name" value="Ubiquitin ligase subunit"/>
    <property type="match status" value="1"/>
</dbReference>
<organism evidence="8 9">
    <name type="scientific">Diutina rugosa</name>
    <name type="common">Yeast</name>
    <name type="synonym">Candida rugosa</name>
    <dbReference type="NCBI Taxonomy" id="5481"/>
    <lineage>
        <taxon>Eukaryota</taxon>
        <taxon>Fungi</taxon>
        <taxon>Dikarya</taxon>
        <taxon>Ascomycota</taxon>
        <taxon>Saccharomycotina</taxon>
        <taxon>Pichiomycetes</taxon>
        <taxon>Debaryomycetaceae</taxon>
        <taxon>Diutina</taxon>
    </lineage>
</organism>
<evidence type="ECO:0000256" key="2">
    <source>
        <dbReference type="ARBA" id="ARBA00022618"/>
    </source>
</evidence>
<evidence type="ECO:0000313" key="9">
    <source>
        <dbReference type="Proteomes" id="UP000449547"/>
    </source>
</evidence>
<evidence type="ECO:0000256" key="1">
    <source>
        <dbReference type="ARBA" id="ARBA00010547"/>
    </source>
</evidence>
<keyword evidence="4" id="KW-0131">Cell cycle</keyword>
<dbReference type="Gene3D" id="1.25.10.10">
    <property type="entry name" value="Leucine-rich Repeat Variant"/>
    <property type="match status" value="2"/>
</dbReference>
<dbReference type="VEuPathDB" id="FungiDB:DIURU_003927"/>
<evidence type="ECO:0000256" key="5">
    <source>
        <dbReference type="SAM" id="Phobius"/>
    </source>
</evidence>
<keyword evidence="2" id="KW-0132">Cell division</keyword>
<evidence type="ECO:0000259" key="7">
    <source>
        <dbReference type="Pfam" id="PF20518"/>
    </source>
</evidence>
<gene>
    <name evidence="8" type="ORF">DIURU_003927</name>
</gene>
<dbReference type="EMBL" id="SWFT01000116">
    <property type="protein sequence ID" value="KAA8900111.1"/>
    <property type="molecule type" value="Genomic_DNA"/>
</dbReference>
<dbReference type="GeneID" id="54782578"/>
<dbReference type="RefSeq" id="XP_034011250.1">
    <property type="nucleotide sequence ID" value="XM_034156743.1"/>
</dbReference>
<proteinExistence type="inferred from homology"/>
<keyword evidence="3" id="KW-0498">Mitosis</keyword>
<evidence type="ECO:0000256" key="4">
    <source>
        <dbReference type="ARBA" id="ARBA00023306"/>
    </source>
</evidence>
<evidence type="ECO:0000313" key="8">
    <source>
        <dbReference type="EMBL" id="KAA8900111.1"/>
    </source>
</evidence>
<accession>A0A642UJD8</accession>
<dbReference type="InterPro" id="IPR011989">
    <property type="entry name" value="ARM-like"/>
</dbReference>
<feature type="transmembrane region" description="Helical" evidence="5">
    <location>
        <begin position="1213"/>
        <end position="1235"/>
    </location>
</feature>
<dbReference type="Proteomes" id="UP000449547">
    <property type="component" value="Unassembled WGS sequence"/>
</dbReference>
<sequence length="1533" mass="168737">MATLPVLDLHHELRTPYSSSAVHRARLFPGHRTLLISRHTVVVLVGALVSRRLHFEDKVITAVYTRFSNQKPAQTTANDDQLALVVCLAKACHIYYPDGRTYVVSLPFTLRHADAFDQGLILEKDHDPIITTDSAPTAAALSSTQSPQFSGAKFLTLVDPIGDFRVLATSSTSVIAPNDHLICFPQSTKSSSLCVTHNLSDGTLTLYHIRSSARPKSRLISAPMVKKRNTKHAPMSTPNSSRILDDDIDMMAAGAQAVAQSSLSMDKKRTSTLLSDVSSMARMVTTSEYADRKSTSVLRKDMILTKVDQIGTVAPGSGLKVWTLVGHDQEAVVVVDRAKAKATVHMYRSPVSAGSAATLYTIDCIDCVVFNDATSSYLVVAVDDHHLQLVNPFLDVKSAPVTTHSAIARLSGSCDDTVAFCTPRHHLHQLRFIMVPTDDILKRCLKSFEYLAGRNISETALMLWRSATMMSATNDEWEAFAVTVLALVFPFDAVTPETTPTIGICSLLSTARELQEQRPMNYSLGDLVPYITMALHLIREDCRLDVLANAAVIKLGALLAQLTKWMGWPEPWTTYYHYGEVDREVRFLSSVLFEAPPNIFASLASWFEPSSAGGSSGFVTISQLTEESDAVNNEITPRTAWVVRLVELLVCDYGINAIIEMMAAAGVTVGELDTLPPGIALIVKEILSVCQEDPAFEWTNPALELIGRPDIMGLSSLNPQSNPTYHRRSEPKSVGQILQGIMSDDVAQISPWDGQAEADRMGITKLIFDYDRRYYEITSLLHQTKPQTAHLEVEPAVSEYDVVILQRELARIVASRTLTIPMGRAALFFSGRTPLLTEKFPIAKFNLNCLVAPTMTNIVLADDAVPPAIMEWGNFHNGVSAGLSISTESKGINGSWIIFNKPPDLNAQHAGFLLGLGLNGHLRRLEEWHIYNYLGPKHPLTSVGLLLGMAASLRGTMDNKLTKVLSVHALALLPRGANDLNVPVVVQSAGLIGIGLLYLETQHRRMSEILLAQIMGHVLQNGQDTIHEGYRLSAGIALGLVNLAKGDDLRGLNDTHVIDRLMMVAIAMKDFQSADELDKSCAGAIIALAFIYLKTNNRVIAAKLEVPPVEQLLDYVRPDLLLLRCLARSLIMWDYIGNSVGWVEAQIPSTLEGRFELNSDHMAYFNIIGGTCMAMAVRYASTHDAVARDTLIHYWEAMAHLTATTPTNFDQRIAHQGALATQVLLGLCLAVVMAGSGDLATMRRLRAMYHCTTSHMHYGIYSGTNLALGFLFLGGGQYAIGSSPLAIAALVTSLYPVFSSLPDEASIYLEALRYFWALSIEPRCLVVRDVTSHKPLKVPVKITTVDGEVRRVVSPCLFPDFSRIHSLTTESADYFGVEVDFSLQSAYLDRFKQTKTLYVSKRRNYACLVPTMAQLLSVANKVLEVGDVTEAPQYQLEVLKSVDTLAKQVLAFDELDNDDGGQDQGRNQGLSIATIVDDQVEWTHRAAAPTIDDVWNLKVMFAFARYYLSHGELHYVSHQFIHHLQQKLWALTS</sequence>
<dbReference type="PANTHER" id="PTHR12827">
    <property type="entry name" value="MEIOTIC CHECKPOINT REGULATOR TSG24 FAMILY MEMBER"/>
    <property type="match status" value="1"/>
</dbReference>
<dbReference type="GO" id="GO:0005680">
    <property type="term" value="C:anaphase-promoting complex"/>
    <property type="evidence" value="ECO:0007669"/>
    <property type="project" value="InterPro"/>
</dbReference>
<dbReference type="GO" id="GO:0060090">
    <property type="term" value="F:molecular adaptor activity"/>
    <property type="evidence" value="ECO:0007669"/>
    <property type="project" value="TreeGrafter"/>
</dbReference>
<dbReference type="Pfam" id="PF12859">
    <property type="entry name" value="ANAPC1"/>
    <property type="match status" value="1"/>
</dbReference>
<feature type="transmembrane region" description="Helical" evidence="5">
    <location>
        <begin position="1256"/>
        <end position="1273"/>
    </location>
</feature>
<protein>
    <submittedName>
        <fullName evidence="8">Uncharacterized protein</fullName>
    </submittedName>
</protein>
<dbReference type="OMA" id="LEEWHVY"/>
<name>A0A642UJD8_DIURU</name>
<dbReference type="InterPro" id="IPR024990">
    <property type="entry name" value="Apc1"/>
</dbReference>
<dbReference type="GO" id="GO:0051301">
    <property type="term" value="P:cell division"/>
    <property type="evidence" value="ECO:0007669"/>
    <property type="project" value="UniProtKB-KW"/>
</dbReference>
<keyword evidence="5" id="KW-0472">Membrane</keyword>
<dbReference type="InterPro" id="IPR049255">
    <property type="entry name" value="Apc1_N"/>
</dbReference>
<keyword evidence="9" id="KW-1185">Reference proteome</keyword>
<dbReference type="GO" id="GO:0007091">
    <property type="term" value="P:metaphase/anaphase transition of mitotic cell cycle"/>
    <property type="evidence" value="ECO:0007669"/>
    <property type="project" value="TreeGrafter"/>
</dbReference>
<dbReference type="PANTHER" id="PTHR12827:SF3">
    <property type="entry name" value="ANAPHASE-PROMOTING COMPLEX SUBUNIT 1"/>
    <property type="match status" value="1"/>
</dbReference>
<dbReference type="OrthoDB" id="26401at2759"/>
<comment type="caution">
    <text evidence="8">The sequence shown here is derived from an EMBL/GenBank/DDBJ whole genome shotgun (WGS) entry which is preliminary data.</text>
</comment>
<reference evidence="8 9" key="1">
    <citation type="submission" date="2019-07" db="EMBL/GenBank/DDBJ databases">
        <title>Genome assembly of two rare yeast pathogens: Diutina rugosa and Trichomonascus ciferrii.</title>
        <authorList>
            <person name="Mixao V."/>
            <person name="Saus E."/>
            <person name="Hansen A."/>
            <person name="Lass-Flor C."/>
            <person name="Gabaldon T."/>
        </authorList>
    </citation>
    <scope>NUCLEOTIDE SEQUENCE [LARGE SCALE GENOMIC DNA]</scope>
    <source>
        <strain evidence="8 9">CBS 613</strain>
    </source>
</reference>
<evidence type="ECO:0000259" key="6">
    <source>
        <dbReference type="Pfam" id="PF12859"/>
    </source>
</evidence>
<keyword evidence="5" id="KW-0812">Transmembrane</keyword>
<dbReference type="GO" id="GO:0070979">
    <property type="term" value="P:protein K11-linked ubiquitination"/>
    <property type="evidence" value="ECO:0007669"/>
    <property type="project" value="TreeGrafter"/>
</dbReference>
<evidence type="ECO:0000256" key="3">
    <source>
        <dbReference type="ARBA" id="ARBA00022776"/>
    </source>
</evidence>
<feature type="domain" description="Anaphase-promoting complex subunit 1 middle" evidence="7">
    <location>
        <begin position="658"/>
        <end position="711"/>
    </location>
</feature>